<sequence length="148" mass="17459">MKIVLFLLCLSASLFSCKKEPQLNDGIHDDLVEMGIAKDSLQKMDLILEKLNKKNTTFLDYYFHNYYILDQESHDEIKQLKGEEFVYDADEEYQKMFTKTITQKSDQYVQSFGITDEEKHLALEIYVLRLKKKYGPTIDSQLENLNKQ</sequence>
<protein>
    <recommendedName>
        <fullName evidence="3">DUF4296 domain-containing protein</fullName>
    </recommendedName>
</protein>
<evidence type="ECO:0000313" key="1">
    <source>
        <dbReference type="EMBL" id="MCU7615229.1"/>
    </source>
</evidence>
<dbReference type="PROSITE" id="PS51257">
    <property type="entry name" value="PROKAR_LIPOPROTEIN"/>
    <property type="match status" value="1"/>
</dbReference>
<evidence type="ECO:0000313" key="2">
    <source>
        <dbReference type="Proteomes" id="UP001208114"/>
    </source>
</evidence>
<dbReference type="Proteomes" id="UP001208114">
    <property type="component" value="Unassembled WGS sequence"/>
</dbReference>
<comment type="caution">
    <text evidence="1">The sequence shown here is derived from an EMBL/GenBank/DDBJ whole genome shotgun (WGS) entry which is preliminary data.</text>
</comment>
<proteinExistence type="predicted"/>
<keyword evidence="2" id="KW-1185">Reference proteome</keyword>
<evidence type="ECO:0008006" key="3">
    <source>
        <dbReference type="Google" id="ProtNLM"/>
    </source>
</evidence>
<organism evidence="1 2">
    <name type="scientific">Chryseobacterium gilvum</name>
    <dbReference type="NCBI Taxonomy" id="2976534"/>
    <lineage>
        <taxon>Bacteria</taxon>
        <taxon>Pseudomonadati</taxon>
        <taxon>Bacteroidota</taxon>
        <taxon>Flavobacteriia</taxon>
        <taxon>Flavobacteriales</taxon>
        <taxon>Weeksellaceae</taxon>
        <taxon>Chryseobacterium group</taxon>
        <taxon>Chryseobacterium</taxon>
    </lineage>
</organism>
<dbReference type="EMBL" id="JAOTEN010000004">
    <property type="protein sequence ID" value="MCU7615229.1"/>
    <property type="molecule type" value="Genomic_DNA"/>
</dbReference>
<name>A0ABT2W1N6_9FLAO</name>
<reference evidence="2" key="1">
    <citation type="submission" date="2023-07" db="EMBL/GenBank/DDBJ databases">
        <title>Chryseobacterium sp. GMJ5 Genome sequencing and assembly.</title>
        <authorList>
            <person name="Jung Y."/>
        </authorList>
    </citation>
    <scope>NUCLEOTIDE SEQUENCE [LARGE SCALE GENOMIC DNA]</scope>
    <source>
        <strain evidence="2">GMJ5</strain>
    </source>
</reference>
<gene>
    <name evidence="1" type="ORF">N0B16_12340</name>
</gene>
<accession>A0ABT2W1N6</accession>
<dbReference type="RefSeq" id="WP_262991251.1">
    <property type="nucleotide sequence ID" value="NZ_JAOTEN010000004.1"/>
</dbReference>